<dbReference type="OMA" id="WTTMFKL"/>
<evidence type="ECO:0000259" key="2">
    <source>
        <dbReference type="PROSITE" id="PS50404"/>
    </source>
</evidence>
<dbReference type="GeneID" id="9686685"/>
<dbReference type="STRING" id="564608.C1MZM4"/>
<dbReference type="KEGG" id="mpp:MICPUCDRAFT_60783"/>
<keyword evidence="5" id="KW-1185">Reference proteome</keyword>
<dbReference type="SUPFAM" id="SSF52833">
    <property type="entry name" value="Thioredoxin-like"/>
    <property type="match status" value="1"/>
</dbReference>
<feature type="domain" description="GST N-terminal" evidence="2">
    <location>
        <begin position="61"/>
        <end position="141"/>
    </location>
</feature>
<evidence type="ECO:0000259" key="3">
    <source>
        <dbReference type="PROSITE" id="PS50405"/>
    </source>
</evidence>
<dbReference type="EMBL" id="GG663743">
    <property type="protein sequence ID" value="EEH54628.1"/>
    <property type="molecule type" value="Genomic_DNA"/>
</dbReference>
<name>C1MZM4_MICPC</name>
<dbReference type="CDD" id="cd03046">
    <property type="entry name" value="GST_N_GTT1_like"/>
    <property type="match status" value="1"/>
</dbReference>
<evidence type="ECO:0000313" key="5">
    <source>
        <dbReference type="Proteomes" id="UP000001876"/>
    </source>
</evidence>
<organism evidence="5">
    <name type="scientific">Micromonas pusilla (strain CCMP1545)</name>
    <name type="common">Picoplanktonic green alga</name>
    <dbReference type="NCBI Taxonomy" id="564608"/>
    <lineage>
        <taxon>Eukaryota</taxon>
        <taxon>Viridiplantae</taxon>
        <taxon>Chlorophyta</taxon>
        <taxon>Mamiellophyceae</taxon>
        <taxon>Mamiellales</taxon>
        <taxon>Mamiellaceae</taxon>
        <taxon>Micromonas</taxon>
    </lineage>
</organism>
<protein>
    <submittedName>
        <fullName evidence="4">Predicted protein</fullName>
    </submittedName>
</protein>
<dbReference type="InterPro" id="IPR010987">
    <property type="entry name" value="Glutathione-S-Trfase_C-like"/>
</dbReference>
<comment type="similarity">
    <text evidence="1">Belongs to the GST superfamily.</text>
</comment>
<dbReference type="SFLD" id="SFLDS00019">
    <property type="entry name" value="Glutathione_Transferase_(cytos"/>
    <property type="match status" value="1"/>
</dbReference>
<accession>C1MZM4</accession>
<dbReference type="InterPro" id="IPR004046">
    <property type="entry name" value="GST_C"/>
</dbReference>
<dbReference type="InterPro" id="IPR036282">
    <property type="entry name" value="Glutathione-S-Trfase_C_sf"/>
</dbReference>
<dbReference type="PROSITE" id="PS50404">
    <property type="entry name" value="GST_NTER"/>
    <property type="match status" value="1"/>
</dbReference>
<dbReference type="Gene3D" id="1.20.1050.10">
    <property type="match status" value="1"/>
</dbReference>
<dbReference type="RefSeq" id="XP_003060978.1">
    <property type="nucleotide sequence ID" value="XM_003060932.1"/>
</dbReference>
<dbReference type="PANTHER" id="PTHR44051">
    <property type="entry name" value="GLUTATHIONE S-TRANSFERASE-RELATED"/>
    <property type="match status" value="1"/>
</dbReference>
<dbReference type="Proteomes" id="UP000001876">
    <property type="component" value="Unassembled WGS sequence"/>
</dbReference>
<proteinExistence type="inferred from homology"/>
<dbReference type="InterPro" id="IPR004045">
    <property type="entry name" value="Glutathione_S-Trfase_N"/>
</dbReference>
<dbReference type="SUPFAM" id="SSF47616">
    <property type="entry name" value="GST C-terminal domain-like"/>
    <property type="match status" value="1"/>
</dbReference>
<feature type="domain" description="GST C-terminal" evidence="3">
    <location>
        <begin position="123"/>
        <end position="243"/>
    </location>
</feature>
<reference evidence="4 5" key="1">
    <citation type="journal article" date="2009" name="Science">
        <title>Green evolution and dynamic adaptations revealed by genomes of the marine picoeukaryotes Micromonas.</title>
        <authorList>
            <person name="Worden A.Z."/>
            <person name="Lee J.H."/>
            <person name="Mock T."/>
            <person name="Rouze P."/>
            <person name="Simmons M.P."/>
            <person name="Aerts A.L."/>
            <person name="Allen A.E."/>
            <person name="Cuvelier M.L."/>
            <person name="Derelle E."/>
            <person name="Everett M.V."/>
            <person name="Foulon E."/>
            <person name="Grimwood J."/>
            <person name="Gundlach H."/>
            <person name="Henrissat B."/>
            <person name="Napoli C."/>
            <person name="McDonald S.M."/>
            <person name="Parker M.S."/>
            <person name="Rombauts S."/>
            <person name="Salamov A."/>
            <person name="Von Dassow P."/>
            <person name="Badger J.H."/>
            <person name="Coutinho P.M."/>
            <person name="Demir E."/>
            <person name="Dubchak I."/>
            <person name="Gentemann C."/>
            <person name="Eikrem W."/>
            <person name="Gready J.E."/>
            <person name="John U."/>
            <person name="Lanier W."/>
            <person name="Lindquist E.A."/>
            <person name="Lucas S."/>
            <person name="Mayer K.F."/>
            <person name="Moreau H."/>
            <person name="Not F."/>
            <person name="Otillar R."/>
            <person name="Panaud O."/>
            <person name="Pangilinan J."/>
            <person name="Paulsen I."/>
            <person name="Piegu B."/>
            <person name="Poliakov A."/>
            <person name="Robbens S."/>
            <person name="Schmutz J."/>
            <person name="Toulza E."/>
            <person name="Wyss T."/>
            <person name="Zelensky A."/>
            <person name="Zhou K."/>
            <person name="Armbrust E.V."/>
            <person name="Bhattacharya D."/>
            <person name="Goodenough U.W."/>
            <person name="Van de Peer Y."/>
            <person name="Grigoriev I.V."/>
        </authorList>
    </citation>
    <scope>NUCLEOTIDE SEQUENCE [LARGE SCALE GENOMIC DNA]</scope>
    <source>
        <strain evidence="4 5">CCMP1545</strain>
    </source>
</reference>
<dbReference type="PROSITE" id="PS50405">
    <property type="entry name" value="GST_CTER"/>
    <property type="match status" value="1"/>
</dbReference>
<evidence type="ECO:0000256" key="1">
    <source>
        <dbReference type="ARBA" id="ARBA00007409"/>
    </source>
</evidence>
<dbReference type="AlphaFoldDB" id="C1MZM4"/>
<dbReference type="OrthoDB" id="422574at2759"/>
<dbReference type="InterPro" id="IPR036249">
    <property type="entry name" value="Thioredoxin-like_sf"/>
</dbReference>
<dbReference type="Pfam" id="PF13409">
    <property type="entry name" value="GST_N_2"/>
    <property type="match status" value="1"/>
</dbReference>
<dbReference type="PANTHER" id="PTHR44051:SF8">
    <property type="entry name" value="GLUTATHIONE S-TRANSFERASE GSTA"/>
    <property type="match status" value="1"/>
</dbReference>
<evidence type="ECO:0000313" key="4">
    <source>
        <dbReference type="EMBL" id="EEH54628.1"/>
    </source>
</evidence>
<dbReference type="InterPro" id="IPR040079">
    <property type="entry name" value="Glutathione_S-Trfase"/>
</dbReference>
<dbReference type="Gene3D" id="3.40.30.10">
    <property type="entry name" value="Glutaredoxin"/>
    <property type="match status" value="1"/>
</dbReference>
<dbReference type="Pfam" id="PF14497">
    <property type="entry name" value="GST_C_3"/>
    <property type="match status" value="1"/>
</dbReference>
<gene>
    <name evidence="4" type="ORF">MICPUCDRAFT_60783</name>
</gene>
<sequence>MTWCARLEVFGTTTRTMHATTAASRLRASPARLLLLGGSRAARRASSRRAATSTPVRAAAPSVPSVYGSPGSRTQIVEWLALELDVPIKSVTLNRAVMASPEYRAVHPFGKIPGCKAEDGTGIFESGAIMLYVADLAGSLPTPEARGAAAAWVIWANATMWPALETSRGKCDMQGLFGPVEDILGRSDWLLGDELSVADVAVGAYVKYGQLFFRMDISKFPNLSKYMAAIESRDAFKKTVGGG</sequence>